<evidence type="ECO:0000256" key="3">
    <source>
        <dbReference type="ARBA" id="ARBA00022692"/>
    </source>
</evidence>
<dbReference type="AlphaFoldDB" id="A0A975BQS4"/>
<keyword evidence="2" id="KW-0813">Transport</keyword>
<keyword evidence="3" id="KW-0812">Transmembrane</keyword>
<reference evidence="10" key="1">
    <citation type="journal article" date="2021" name="Microb. Physiol.">
        <title>Proteogenomic Insights into the Physiology of Marine, Sulfate-Reducing, Filamentous Desulfonema limicola and Desulfonema magnum.</title>
        <authorList>
            <person name="Schnaars V."/>
            <person name="Wohlbrand L."/>
            <person name="Scheve S."/>
            <person name="Hinrichs C."/>
            <person name="Reinhardt R."/>
            <person name="Rabus R."/>
        </authorList>
    </citation>
    <scope>NUCLEOTIDE SEQUENCE</scope>
    <source>
        <strain evidence="10">4be13</strain>
    </source>
</reference>
<dbReference type="InterPro" id="IPR025497">
    <property type="entry name" value="PatA-like_N"/>
</dbReference>
<feature type="domain" description="Cyclic nucleotide-binding" evidence="9">
    <location>
        <begin position="125"/>
        <end position="224"/>
    </location>
</feature>
<evidence type="ECO:0000313" key="10">
    <source>
        <dbReference type="EMBL" id="QTA90139.1"/>
    </source>
</evidence>
<dbReference type="PROSITE" id="PS50042">
    <property type="entry name" value="CNMP_BINDING_3"/>
    <property type="match status" value="1"/>
</dbReference>
<dbReference type="Pfam" id="PF14332">
    <property type="entry name" value="DUF4388"/>
    <property type="match status" value="1"/>
</dbReference>
<evidence type="ECO:0000256" key="2">
    <source>
        <dbReference type="ARBA" id="ARBA00022448"/>
    </source>
</evidence>
<evidence type="ECO:0000313" key="11">
    <source>
        <dbReference type="Proteomes" id="UP000663722"/>
    </source>
</evidence>
<sequence length="360" mass="40320">MSFPEAIFKIIEESNCPLYELGDEFKLSGKAVLVGDSEEKKFINTSVIKIPEDRPVCRILISDITAVLVEYGSMESLPKYVTNCSGCTGLIKLEYNQEKKFKTTAIDKQDNNIKFAAKLLKRFPIFQTLDEADIKRLTPMLKMKKFAKGATIIKKGDPASNLYIIVSGKAEVLVDEDTSIGYMGSGEVFGEISLLIGTPVGATIRVGELVTVLFIYGKDFKKVLNMFPSLQMYFARLLAQRLAKTNVERLEEFASGMIGRLSENPPSELLQTLNLNHKTGVLTLTLSKGTAELSFREGGLIRAKYSKKEGKEAFFDILKEKEGRFKFSPGLSKEEIKAPELGDFMWLLMEGMRRIDEEDI</sequence>
<dbReference type="GO" id="GO:0005221">
    <property type="term" value="F:intracellularly cyclic nucleotide-activated monoatomic cation channel activity"/>
    <property type="evidence" value="ECO:0007669"/>
    <property type="project" value="InterPro"/>
</dbReference>
<evidence type="ECO:0000259" key="9">
    <source>
        <dbReference type="PROSITE" id="PS50042"/>
    </source>
</evidence>
<keyword evidence="6" id="KW-0472">Membrane</keyword>
<dbReference type="InterPro" id="IPR018488">
    <property type="entry name" value="cNMP-bd_CS"/>
</dbReference>
<dbReference type="GO" id="GO:0044877">
    <property type="term" value="F:protein-containing complex binding"/>
    <property type="evidence" value="ECO:0007669"/>
    <property type="project" value="TreeGrafter"/>
</dbReference>
<dbReference type="InterPro" id="IPR050866">
    <property type="entry name" value="CNG_cation_channel"/>
</dbReference>
<keyword evidence="7" id="KW-1071">Ligand-gated ion channel</keyword>
<keyword evidence="4" id="KW-1133">Transmembrane helix</keyword>
<dbReference type="PANTHER" id="PTHR45638:SF11">
    <property type="entry name" value="CYCLIC NUCLEOTIDE-GATED CATION CHANNEL SUBUNIT A"/>
    <property type="match status" value="1"/>
</dbReference>
<dbReference type="PROSITE" id="PS00888">
    <property type="entry name" value="CNMP_BINDING_1"/>
    <property type="match status" value="1"/>
</dbReference>
<protein>
    <submittedName>
        <fullName evidence="10">Cyclic nucleotide-binding domain-containing protein, DUF4388</fullName>
    </submittedName>
</protein>
<keyword evidence="5" id="KW-0406">Ion transport</keyword>
<evidence type="ECO:0000256" key="8">
    <source>
        <dbReference type="ARBA" id="ARBA00023303"/>
    </source>
</evidence>
<dbReference type="KEGG" id="dmm:dnm_062000"/>
<proteinExistence type="predicted"/>
<evidence type="ECO:0000256" key="5">
    <source>
        <dbReference type="ARBA" id="ARBA00023065"/>
    </source>
</evidence>
<comment type="subcellular location">
    <subcellularLocation>
        <location evidence="1">Membrane</location>
        <topology evidence="1">Multi-pass membrane protein</topology>
    </subcellularLocation>
</comment>
<keyword evidence="11" id="KW-1185">Reference proteome</keyword>
<dbReference type="InterPro" id="IPR000595">
    <property type="entry name" value="cNMP-bd_dom"/>
</dbReference>
<dbReference type="EMBL" id="CP061800">
    <property type="protein sequence ID" value="QTA90139.1"/>
    <property type="molecule type" value="Genomic_DNA"/>
</dbReference>
<dbReference type="Proteomes" id="UP000663722">
    <property type="component" value="Chromosome"/>
</dbReference>
<dbReference type="SMART" id="SM00100">
    <property type="entry name" value="cNMP"/>
    <property type="match status" value="1"/>
</dbReference>
<keyword evidence="8" id="KW-0407">Ion channel</keyword>
<dbReference type="CDD" id="cd00038">
    <property type="entry name" value="CAP_ED"/>
    <property type="match status" value="1"/>
</dbReference>
<accession>A0A975BQS4</accession>
<evidence type="ECO:0000256" key="4">
    <source>
        <dbReference type="ARBA" id="ARBA00022989"/>
    </source>
</evidence>
<evidence type="ECO:0000256" key="6">
    <source>
        <dbReference type="ARBA" id="ARBA00023136"/>
    </source>
</evidence>
<dbReference type="InterPro" id="IPR014710">
    <property type="entry name" value="RmlC-like_jellyroll"/>
</dbReference>
<name>A0A975BQS4_9BACT</name>
<dbReference type="PANTHER" id="PTHR45638">
    <property type="entry name" value="CYCLIC NUCLEOTIDE-GATED CATION CHANNEL SUBUNIT A"/>
    <property type="match status" value="1"/>
</dbReference>
<dbReference type="GO" id="GO:0016020">
    <property type="term" value="C:membrane"/>
    <property type="evidence" value="ECO:0007669"/>
    <property type="project" value="UniProtKB-SubCell"/>
</dbReference>
<evidence type="ECO:0000256" key="7">
    <source>
        <dbReference type="ARBA" id="ARBA00023286"/>
    </source>
</evidence>
<dbReference type="Pfam" id="PF00027">
    <property type="entry name" value="cNMP_binding"/>
    <property type="match status" value="1"/>
</dbReference>
<dbReference type="SUPFAM" id="SSF51206">
    <property type="entry name" value="cAMP-binding domain-like"/>
    <property type="match status" value="1"/>
</dbReference>
<gene>
    <name evidence="10" type="ORF">dnm_062000</name>
</gene>
<evidence type="ECO:0000256" key="1">
    <source>
        <dbReference type="ARBA" id="ARBA00004141"/>
    </source>
</evidence>
<organism evidence="10 11">
    <name type="scientific">Desulfonema magnum</name>
    <dbReference type="NCBI Taxonomy" id="45655"/>
    <lineage>
        <taxon>Bacteria</taxon>
        <taxon>Pseudomonadati</taxon>
        <taxon>Thermodesulfobacteriota</taxon>
        <taxon>Desulfobacteria</taxon>
        <taxon>Desulfobacterales</taxon>
        <taxon>Desulfococcaceae</taxon>
        <taxon>Desulfonema</taxon>
    </lineage>
</organism>
<dbReference type="Gene3D" id="2.60.120.10">
    <property type="entry name" value="Jelly Rolls"/>
    <property type="match status" value="1"/>
</dbReference>
<dbReference type="InterPro" id="IPR018490">
    <property type="entry name" value="cNMP-bd_dom_sf"/>
</dbReference>
<dbReference type="RefSeq" id="WP_207678474.1">
    <property type="nucleotide sequence ID" value="NZ_CP061800.1"/>
</dbReference>